<accession>A0AA37SZI2</accession>
<dbReference type="Proteomes" id="UP001156601">
    <property type="component" value="Unassembled WGS sequence"/>
</dbReference>
<name>A0AA37SZI2_9ALTE</name>
<reference evidence="2" key="2">
    <citation type="submission" date="2023-01" db="EMBL/GenBank/DDBJ databases">
        <title>Draft genome sequence of Agaribacter marinus strain NBRC 110023.</title>
        <authorList>
            <person name="Sun Q."/>
            <person name="Mori K."/>
        </authorList>
    </citation>
    <scope>NUCLEOTIDE SEQUENCE</scope>
    <source>
        <strain evidence="2">NBRC 110023</strain>
    </source>
</reference>
<gene>
    <name evidence="2" type="ORF">GCM10007852_30050</name>
</gene>
<keyword evidence="1" id="KW-0472">Membrane</keyword>
<feature type="transmembrane region" description="Helical" evidence="1">
    <location>
        <begin position="82"/>
        <end position="103"/>
    </location>
</feature>
<dbReference type="AlphaFoldDB" id="A0AA37SZI2"/>
<evidence type="ECO:0000313" key="2">
    <source>
        <dbReference type="EMBL" id="GLR72097.1"/>
    </source>
</evidence>
<comment type="caution">
    <text evidence="2">The sequence shown here is derived from an EMBL/GenBank/DDBJ whole genome shotgun (WGS) entry which is preliminary data.</text>
</comment>
<keyword evidence="1" id="KW-0812">Transmembrane</keyword>
<feature type="transmembrane region" description="Helical" evidence="1">
    <location>
        <begin position="49"/>
        <end position="70"/>
    </location>
</feature>
<evidence type="ECO:0000256" key="1">
    <source>
        <dbReference type="SAM" id="Phobius"/>
    </source>
</evidence>
<evidence type="ECO:0000313" key="3">
    <source>
        <dbReference type="Proteomes" id="UP001156601"/>
    </source>
</evidence>
<reference evidence="2" key="1">
    <citation type="journal article" date="2014" name="Int. J. Syst. Evol. Microbiol.">
        <title>Complete genome sequence of Corynebacterium casei LMG S-19264T (=DSM 44701T), isolated from a smear-ripened cheese.</title>
        <authorList>
            <consortium name="US DOE Joint Genome Institute (JGI-PGF)"/>
            <person name="Walter F."/>
            <person name="Albersmeier A."/>
            <person name="Kalinowski J."/>
            <person name="Ruckert C."/>
        </authorList>
    </citation>
    <scope>NUCLEOTIDE SEQUENCE</scope>
    <source>
        <strain evidence="2">NBRC 110023</strain>
    </source>
</reference>
<keyword evidence="3" id="KW-1185">Reference proteome</keyword>
<dbReference type="EMBL" id="BSOT01000007">
    <property type="protein sequence ID" value="GLR72097.1"/>
    <property type="molecule type" value="Genomic_DNA"/>
</dbReference>
<sequence>MGSFLLFLNSMKRQKNILITLIILICIICAATSQHMREKSHGVLSSVDIILGSAPSFFYVLGAILFVPLIDNTIKFKKFLTLASLIALGALIYEIEQIWTTLIFDYKDILATLAGYLIAILIFSSCSFEPDNATQENE</sequence>
<proteinExistence type="predicted"/>
<feature type="transmembrane region" description="Helical" evidence="1">
    <location>
        <begin position="109"/>
        <end position="128"/>
    </location>
</feature>
<evidence type="ECO:0008006" key="4">
    <source>
        <dbReference type="Google" id="ProtNLM"/>
    </source>
</evidence>
<keyword evidence="1" id="KW-1133">Transmembrane helix</keyword>
<organism evidence="2 3">
    <name type="scientific">Agaribacter marinus</name>
    <dbReference type="NCBI Taxonomy" id="1431249"/>
    <lineage>
        <taxon>Bacteria</taxon>
        <taxon>Pseudomonadati</taxon>
        <taxon>Pseudomonadota</taxon>
        <taxon>Gammaproteobacteria</taxon>
        <taxon>Alteromonadales</taxon>
        <taxon>Alteromonadaceae</taxon>
        <taxon>Agaribacter</taxon>
    </lineage>
</organism>
<protein>
    <recommendedName>
        <fullName evidence="4">VanZ like family protein</fullName>
    </recommendedName>
</protein>